<dbReference type="PANTHER" id="PTHR30346:SF0">
    <property type="entry name" value="HCA OPERON TRANSCRIPTIONAL ACTIVATOR HCAR"/>
    <property type="match status" value="1"/>
</dbReference>
<dbReference type="InterPro" id="IPR036388">
    <property type="entry name" value="WH-like_DNA-bd_sf"/>
</dbReference>
<dbReference type="SUPFAM" id="SSF53850">
    <property type="entry name" value="Periplasmic binding protein-like II"/>
    <property type="match status" value="1"/>
</dbReference>
<dbReference type="Gene3D" id="3.40.190.10">
    <property type="entry name" value="Periplasmic binding protein-like II"/>
    <property type="match status" value="2"/>
</dbReference>
<sequence>MTYTLGQLRGFVAVAEELHFGRAATRLRMTQPPLSRQIQKLEAAVDVQLLERDKQHVALTPAGAAFLVEARRILAIAEAAPDLARRIHSGSRGVVRLGFTAASTFGTLGRILNRLEQSLPEVRIELFEMVTREQIDALAGEDIDLGLARPPFDSELFDSRLIQQEALLLAVFDGHRLAGLDRPARADDLAGEPLIFHSQRKARYFHDLMVSMVPPAQERVVHSVSQILTMLWLVSAGRGVAFVPASATLLRIPHVAFVPLATHVPRPVELHLLWPRQSRNPALAQVLAVLEGLEPREHPSGPVVSPRTGEEADTEAASHNA</sequence>
<protein>
    <submittedName>
        <fullName evidence="7">LysR family transcriptional regulator</fullName>
    </submittedName>
</protein>
<dbReference type="Gene3D" id="1.10.10.10">
    <property type="entry name" value="Winged helix-like DNA-binding domain superfamily/Winged helix DNA-binding domain"/>
    <property type="match status" value="1"/>
</dbReference>
<evidence type="ECO:0000256" key="2">
    <source>
        <dbReference type="ARBA" id="ARBA00023015"/>
    </source>
</evidence>
<evidence type="ECO:0000256" key="3">
    <source>
        <dbReference type="ARBA" id="ARBA00023125"/>
    </source>
</evidence>
<dbReference type="PROSITE" id="PS50931">
    <property type="entry name" value="HTH_LYSR"/>
    <property type="match status" value="1"/>
</dbReference>
<evidence type="ECO:0000256" key="5">
    <source>
        <dbReference type="SAM" id="MobiDB-lite"/>
    </source>
</evidence>
<dbReference type="RefSeq" id="WP_336538112.1">
    <property type="nucleotide sequence ID" value="NZ_JBBAYL010000005.1"/>
</dbReference>
<keyword evidence="8" id="KW-1185">Reference proteome</keyword>
<dbReference type="InterPro" id="IPR005119">
    <property type="entry name" value="LysR_subst-bd"/>
</dbReference>
<reference evidence="7 8" key="1">
    <citation type="submission" date="2024-03" db="EMBL/GenBank/DDBJ databases">
        <title>First Report of Pectobacterium brasiliscabiei causing potato scab in china.</title>
        <authorList>
            <person name="Handique U."/>
        </authorList>
    </citation>
    <scope>NUCLEOTIDE SEQUENCE [LARGE SCALE GENOMIC DNA]</scope>
    <source>
        <strain evidence="7 8">ZRIMU1503</strain>
    </source>
</reference>
<proteinExistence type="inferred from homology"/>
<dbReference type="Pfam" id="PF00126">
    <property type="entry name" value="HTH_1"/>
    <property type="match status" value="1"/>
</dbReference>
<evidence type="ECO:0000313" key="7">
    <source>
        <dbReference type="EMBL" id="MEI5608267.1"/>
    </source>
</evidence>
<evidence type="ECO:0000256" key="1">
    <source>
        <dbReference type="ARBA" id="ARBA00009437"/>
    </source>
</evidence>
<accession>A0ABU8G4Z9</accession>
<name>A0ABU8G4Z9_9ACTN</name>
<evidence type="ECO:0000313" key="8">
    <source>
        <dbReference type="Proteomes" id="UP001365781"/>
    </source>
</evidence>
<comment type="similarity">
    <text evidence="1">Belongs to the LysR transcriptional regulatory family.</text>
</comment>
<dbReference type="SUPFAM" id="SSF46785">
    <property type="entry name" value="Winged helix' DNA-binding domain"/>
    <property type="match status" value="1"/>
</dbReference>
<dbReference type="InterPro" id="IPR000847">
    <property type="entry name" value="LysR_HTH_N"/>
</dbReference>
<feature type="region of interest" description="Disordered" evidence="5">
    <location>
        <begin position="295"/>
        <end position="321"/>
    </location>
</feature>
<evidence type="ECO:0000259" key="6">
    <source>
        <dbReference type="PROSITE" id="PS50931"/>
    </source>
</evidence>
<dbReference type="Proteomes" id="UP001365781">
    <property type="component" value="Unassembled WGS sequence"/>
</dbReference>
<gene>
    <name evidence="7" type="ORF">WB403_03770</name>
</gene>
<dbReference type="InterPro" id="IPR036390">
    <property type="entry name" value="WH_DNA-bd_sf"/>
</dbReference>
<keyword evidence="4" id="KW-0804">Transcription</keyword>
<dbReference type="Pfam" id="PF03466">
    <property type="entry name" value="LysR_substrate"/>
    <property type="match status" value="1"/>
</dbReference>
<feature type="domain" description="HTH lysR-type" evidence="6">
    <location>
        <begin position="1"/>
        <end position="60"/>
    </location>
</feature>
<keyword evidence="2" id="KW-0805">Transcription regulation</keyword>
<evidence type="ECO:0000256" key="4">
    <source>
        <dbReference type="ARBA" id="ARBA00023163"/>
    </source>
</evidence>
<organism evidence="7 8">
    <name type="scientific">Streptomyces brasiliscabiei</name>
    <dbReference type="NCBI Taxonomy" id="2736302"/>
    <lineage>
        <taxon>Bacteria</taxon>
        <taxon>Bacillati</taxon>
        <taxon>Actinomycetota</taxon>
        <taxon>Actinomycetes</taxon>
        <taxon>Kitasatosporales</taxon>
        <taxon>Streptomycetaceae</taxon>
        <taxon>Streptomyces</taxon>
    </lineage>
</organism>
<comment type="caution">
    <text evidence="7">The sequence shown here is derived from an EMBL/GenBank/DDBJ whole genome shotgun (WGS) entry which is preliminary data.</text>
</comment>
<dbReference type="PRINTS" id="PR00039">
    <property type="entry name" value="HTHLYSR"/>
</dbReference>
<keyword evidence="3" id="KW-0238">DNA-binding</keyword>
<dbReference type="PANTHER" id="PTHR30346">
    <property type="entry name" value="TRANSCRIPTIONAL DUAL REGULATOR HCAR-RELATED"/>
    <property type="match status" value="1"/>
</dbReference>
<dbReference type="EMBL" id="JBBAYM010000002">
    <property type="protein sequence ID" value="MEI5608267.1"/>
    <property type="molecule type" value="Genomic_DNA"/>
</dbReference>